<evidence type="ECO:0000313" key="3">
    <source>
        <dbReference type="EMBL" id="KAF7638097.1"/>
    </source>
</evidence>
<dbReference type="AlphaFoldDB" id="A0A8S9ZWV5"/>
<keyword evidence="2" id="KW-0472">Membrane</keyword>
<proteinExistence type="predicted"/>
<feature type="transmembrane region" description="Helical" evidence="2">
    <location>
        <begin position="536"/>
        <end position="557"/>
    </location>
</feature>
<dbReference type="OrthoDB" id="5854469at2759"/>
<feature type="region of interest" description="Disordered" evidence="1">
    <location>
        <begin position="740"/>
        <end position="787"/>
    </location>
</feature>
<feature type="compositionally biased region" description="Polar residues" evidence="1">
    <location>
        <begin position="740"/>
        <end position="761"/>
    </location>
</feature>
<dbReference type="EMBL" id="JABEBT010000015">
    <property type="protein sequence ID" value="KAF7638097.1"/>
    <property type="molecule type" value="Genomic_DNA"/>
</dbReference>
<accession>A0A8S9ZWV5</accession>
<evidence type="ECO:0000313" key="4">
    <source>
        <dbReference type="Proteomes" id="UP000605970"/>
    </source>
</evidence>
<feature type="transmembrane region" description="Helical" evidence="2">
    <location>
        <begin position="577"/>
        <end position="603"/>
    </location>
</feature>
<evidence type="ECO:0000256" key="1">
    <source>
        <dbReference type="SAM" id="MobiDB-lite"/>
    </source>
</evidence>
<sequence>MRIKLKRQLKPQIVDLFEKNLKRIIADFSRQQNFLSSSEDKQLNIYFWSTQLLANDIETSLRQTHLKIIISWISRPLIGIQQAITIMFASVCAYVLHLASTEHFNSLLFVLPFTIASISSLIFSGIDSSFERYSGISMHPTEKMFVILIFQLILAFVFIWDGCALVLLPLLWLILFCIFSSLLVQSIFLLQFLLALSAGFASLLLFSLTLLLVCWLETAKRMASGLKWFQICRTGDRSFNEKQFFDYDAYTCARLHEKLADLRPCFGRRFGHLICGQNFKMLSFGLFCILCIGAIISGLTTTTNNANIKLEASHFLLAKSQSQQFIENFHQSFPNYENYIEIKFNSPFDYEERKDQIFALLNWPVEIGFASKAISWLIEFEKFKKTVAYRIDEVNIIFFNLRNESSVSLLTHVFLRDEHYSKFATDLHVSQGQIHRSRMYLKLTTKGLNFSSVPLIEKAHRVGLEINLEVPFSFSITHDIQVVIPKMFTSILWLCTISAILCALQPALAICLFISNLFLCASVNTCFYLFNIPLNIVTLGVLSNFGLPLNSICILHFSHHFYNSGPLQQNNYLRIEYAVQCSLWPICLSTIIGPLSFFAELIGTYPPIVLDVLKVLSICSFIIFVQTFVFLPSLLSMFSDLFHDLFKITSQLCDENANEEMTINPMAENVYFVRRQQTICPTTFNGWNMGTAFGYGYPFDNSTFSLGGAPTNLSIPPAYRPAPIDYFPIKNYQNNIQHSRQTSKFSQNDQNNNSPRINSSCGGRLHTDQKERSAQPPPPPIYSPPNVRKDVINGCCCSKTDSGHNSFSESLESQHDKRIRQHLQNQQQKHLNNGNKEIENNKTNNFQAQHFQAKYSSKFVSEEEQIYEEPDSLINTNLNQIPKNNKNSEINICAGAVARAKTRLTH</sequence>
<keyword evidence="2" id="KW-0812">Transmembrane</keyword>
<dbReference type="GO" id="GO:0006897">
    <property type="term" value="P:endocytosis"/>
    <property type="evidence" value="ECO:0007669"/>
    <property type="project" value="TreeGrafter"/>
</dbReference>
<feature type="transmembrane region" description="Helical" evidence="2">
    <location>
        <begin position="279"/>
        <end position="299"/>
    </location>
</feature>
<evidence type="ECO:0000256" key="2">
    <source>
        <dbReference type="SAM" id="Phobius"/>
    </source>
</evidence>
<keyword evidence="4" id="KW-1185">Reference proteome</keyword>
<feature type="transmembrane region" description="Helical" evidence="2">
    <location>
        <begin position="615"/>
        <end position="638"/>
    </location>
</feature>
<evidence type="ECO:0008006" key="5">
    <source>
        <dbReference type="Google" id="ProtNLM"/>
    </source>
</evidence>
<name>A0A8S9ZWV5_9BILA</name>
<feature type="transmembrane region" description="Helical" evidence="2">
    <location>
        <begin position="187"/>
        <end position="216"/>
    </location>
</feature>
<dbReference type="GO" id="GO:0030659">
    <property type="term" value="C:cytoplasmic vesicle membrane"/>
    <property type="evidence" value="ECO:0007669"/>
    <property type="project" value="TreeGrafter"/>
</dbReference>
<feature type="transmembrane region" description="Helical" evidence="2">
    <location>
        <begin position="77"/>
        <end position="97"/>
    </location>
</feature>
<dbReference type="Proteomes" id="UP000605970">
    <property type="component" value="Unassembled WGS sequence"/>
</dbReference>
<feature type="transmembrane region" description="Helical" evidence="2">
    <location>
        <begin position="483"/>
        <end position="504"/>
    </location>
</feature>
<feature type="transmembrane region" description="Helical" evidence="2">
    <location>
        <begin position="144"/>
        <end position="175"/>
    </location>
</feature>
<dbReference type="GO" id="GO:0018996">
    <property type="term" value="P:molting cycle, collagen and cuticulin-based cuticle"/>
    <property type="evidence" value="ECO:0007669"/>
    <property type="project" value="TreeGrafter"/>
</dbReference>
<dbReference type="GO" id="GO:0005886">
    <property type="term" value="C:plasma membrane"/>
    <property type="evidence" value="ECO:0007669"/>
    <property type="project" value="TreeGrafter"/>
</dbReference>
<dbReference type="PANTHER" id="PTHR10796:SF187">
    <property type="entry name" value="SSD DOMAIN-CONTAINING PROTEIN"/>
    <property type="match status" value="1"/>
</dbReference>
<keyword evidence="2" id="KW-1133">Transmembrane helix</keyword>
<protein>
    <recommendedName>
        <fullName evidence="5">SSD domain-containing protein</fullName>
    </recommendedName>
</protein>
<reference evidence="3" key="1">
    <citation type="journal article" date="2020" name="Ecol. Evol.">
        <title>Genome structure and content of the rice root-knot nematode (Meloidogyne graminicola).</title>
        <authorList>
            <person name="Phan N.T."/>
            <person name="Danchin E.G.J."/>
            <person name="Klopp C."/>
            <person name="Perfus-Barbeoch L."/>
            <person name="Kozlowski D.K."/>
            <person name="Koutsovoulos G.D."/>
            <person name="Lopez-Roques C."/>
            <person name="Bouchez O."/>
            <person name="Zahm M."/>
            <person name="Besnard G."/>
            <person name="Bellafiore S."/>
        </authorList>
    </citation>
    <scope>NUCLEOTIDE SEQUENCE</scope>
    <source>
        <strain evidence="3">VN-18</strain>
    </source>
</reference>
<organism evidence="3 4">
    <name type="scientific">Meloidogyne graminicola</name>
    <dbReference type="NCBI Taxonomy" id="189291"/>
    <lineage>
        <taxon>Eukaryota</taxon>
        <taxon>Metazoa</taxon>
        <taxon>Ecdysozoa</taxon>
        <taxon>Nematoda</taxon>
        <taxon>Chromadorea</taxon>
        <taxon>Rhabditida</taxon>
        <taxon>Tylenchina</taxon>
        <taxon>Tylenchomorpha</taxon>
        <taxon>Tylenchoidea</taxon>
        <taxon>Meloidogynidae</taxon>
        <taxon>Meloidogyninae</taxon>
        <taxon>Meloidogyne</taxon>
    </lineage>
</organism>
<dbReference type="PANTHER" id="PTHR10796">
    <property type="entry name" value="PATCHED-RELATED"/>
    <property type="match status" value="1"/>
</dbReference>
<feature type="transmembrane region" description="Helical" evidence="2">
    <location>
        <begin position="103"/>
        <end position="123"/>
    </location>
</feature>
<comment type="caution">
    <text evidence="3">The sequence shown here is derived from an EMBL/GenBank/DDBJ whole genome shotgun (WGS) entry which is preliminary data.</text>
</comment>
<dbReference type="InterPro" id="IPR051697">
    <property type="entry name" value="Patched_domain-protein"/>
</dbReference>
<gene>
    <name evidence="3" type="ORF">Mgra_00002548</name>
</gene>